<evidence type="ECO:0000259" key="1">
    <source>
        <dbReference type="Pfam" id="PF23005"/>
    </source>
</evidence>
<dbReference type="Gramene" id="KZM99719">
    <property type="protein sequence ID" value="KZM99719"/>
    <property type="gene ID" value="DCAR_012919"/>
</dbReference>
<dbReference type="PANTHER" id="PTHR46043">
    <property type="entry name" value="ARM REPEAT SUPERFAMILY PROTEIN"/>
    <property type="match status" value="1"/>
</dbReference>
<reference evidence="2" key="1">
    <citation type="journal article" date="2016" name="Nat. Genet.">
        <title>A high-quality carrot genome assembly provides new insights into carotenoid accumulation and asterid genome evolution.</title>
        <authorList>
            <person name="Iorizzo M."/>
            <person name="Ellison S."/>
            <person name="Senalik D."/>
            <person name="Zeng P."/>
            <person name="Satapoomin P."/>
            <person name="Huang J."/>
            <person name="Bowman M."/>
            <person name="Iovene M."/>
            <person name="Sanseverino W."/>
            <person name="Cavagnaro P."/>
            <person name="Yildiz M."/>
            <person name="Macko-Podgorni A."/>
            <person name="Moranska E."/>
            <person name="Grzebelus E."/>
            <person name="Grzebelus D."/>
            <person name="Ashrafi H."/>
            <person name="Zheng Z."/>
            <person name="Cheng S."/>
            <person name="Spooner D."/>
            <person name="Van Deynze A."/>
            <person name="Simon P."/>
        </authorList>
    </citation>
    <scope>NUCLEOTIDE SEQUENCE</scope>
    <source>
        <tissue evidence="2">Leaf</tissue>
    </source>
</reference>
<dbReference type="EMBL" id="CP093346">
    <property type="protein sequence ID" value="WOG98837.1"/>
    <property type="molecule type" value="Genomic_DNA"/>
</dbReference>
<dbReference type="OMA" id="ENACAIT"/>
<keyword evidence="3" id="KW-1185">Reference proteome</keyword>
<dbReference type="Pfam" id="PF23005">
    <property type="entry name" value="DUF7032"/>
    <property type="match status" value="1"/>
</dbReference>
<dbReference type="Proteomes" id="UP000077755">
    <property type="component" value="Chromosome 4"/>
</dbReference>
<dbReference type="OrthoDB" id="7537227at2759"/>
<dbReference type="PANTHER" id="PTHR46043:SF2">
    <property type="entry name" value="ARM REPEAT SUPERFAMILY PROTEIN"/>
    <property type="match status" value="1"/>
</dbReference>
<dbReference type="SUPFAM" id="SSF48371">
    <property type="entry name" value="ARM repeat"/>
    <property type="match status" value="1"/>
</dbReference>
<dbReference type="InterPro" id="IPR054296">
    <property type="entry name" value="DUF7032"/>
</dbReference>
<feature type="domain" description="DUF7032" evidence="1">
    <location>
        <begin position="19"/>
        <end position="126"/>
    </location>
</feature>
<dbReference type="SMART" id="SM00185">
    <property type="entry name" value="ARM"/>
    <property type="match status" value="4"/>
</dbReference>
<accession>A0A165Z7W7</accession>
<evidence type="ECO:0000313" key="2">
    <source>
        <dbReference type="EMBL" id="WOG98837.1"/>
    </source>
</evidence>
<name>A0A165Z7W7_DAUCS</name>
<sequence length="561" mass="60584">MHSAAASPPTFSPAETLTEITTLLSPLLTSSLSTKHFTSRWQVIRTNLSSLSSHLSHLSNLSHNSLLDSLLSNVLSTLRLIETLATKCTDDVLTAGKLLTQSDLDIAIGSISKHVDDLDLLVRSGMLQQSSAIVLIEPGIGAGLVELGFYVRDVFARLQIGGIEFKDKAMDSLIQVLKKDEKAGSVVAKEGNVRYLVCLLDYNVDDSLREKVVLAVALLASACEESRKCVFEEGALGPLLRIIESNSVLLSERAVMAVEAITVDPDNAWAVLAYGGVSVLIDVCRYGSIVAQSHALGAITNVALIEEIRICLREEGGVGCIVTLLSSVPAKAANCISVLASVDEDCRDLILQEKGLQALLHLLDELSDLVVLEHVLRAIYSLSSMDTVRLLSLSSSFVIHLSEFIKNGNLVLQHLAVSLLADLSMMSERNKQNIAGCMCYLVKFMETVKPGGLQEVATQSLVLLLTVKSNRKYLIGDDESVMRLVQMLDPKTESVPKKFPVAVISAIMAGGSNGCRKKLVASGACRYLQNLAEMEVAGAKKLLQKLSGNRLKSILSSTWRE</sequence>
<dbReference type="InterPro" id="IPR011989">
    <property type="entry name" value="ARM-like"/>
</dbReference>
<proteinExistence type="predicted"/>
<dbReference type="AlphaFoldDB" id="A0A165Z7W7"/>
<dbReference type="InterPro" id="IPR016024">
    <property type="entry name" value="ARM-type_fold"/>
</dbReference>
<dbReference type="Gene3D" id="1.25.10.10">
    <property type="entry name" value="Leucine-rich Repeat Variant"/>
    <property type="match status" value="2"/>
</dbReference>
<evidence type="ECO:0000313" key="3">
    <source>
        <dbReference type="Proteomes" id="UP000077755"/>
    </source>
</evidence>
<reference evidence="2" key="2">
    <citation type="submission" date="2022-03" db="EMBL/GenBank/DDBJ databases">
        <title>Draft title - Genomic analysis of global carrot germplasm unveils the trajectory of domestication and the origin of high carotenoid orange carrot.</title>
        <authorList>
            <person name="Iorizzo M."/>
            <person name="Ellison S."/>
            <person name="Senalik D."/>
            <person name="Macko-Podgorni A."/>
            <person name="Grzebelus D."/>
            <person name="Bostan H."/>
            <person name="Rolling W."/>
            <person name="Curaba J."/>
            <person name="Simon P."/>
        </authorList>
    </citation>
    <scope>NUCLEOTIDE SEQUENCE</scope>
    <source>
        <tissue evidence="2">Leaf</tissue>
    </source>
</reference>
<dbReference type="KEGG" id="dcr:108219469"/>
<protein>
    <recommendedName>
        <fullName evidence="1">DUF7032 domain-containing protein</fullName>
    </recommendedName>
</protein>
<gene>
    <name evidence="2" type="ORF">DCAR_0418183</name>
</gene>
<organism evidence="2 3">
    <name type="scientific">Daucus carota subsp. sativus</name>
    <name type="common">Carrot</name>
    <dbReference type="NCBI Taxonomy" id="79200"/>
    <lineage>
        <taxon>Eukaryota</taxon>
        <taxon>Viridiplantae</taxon>
        <taxon>Streptophyta</taxon>
        <taxon>Embryophyta</taxon>
        <taxon>Tracheophyta</taxon>
        <taxon>Spermatophyta</taxon>
        <taxon>Magnoliopsida</taxon>
        <taxon>eudicotyledons</taxon>
        <taxon>Gunneridae</taxon>
        <taxon>Pentapetalae</taxon>
        <taxon>asterids</taxon>
        <taxon>campanulids</taxon>
        <taxon>Apiales</taxon>
        <taxon>Apiaceae</taxon>
        <taxon>Apioideae</taxon>
        <taxon>Scandiceae</taxon>
        <taxon>Daucinae</taxon>
        <taxon>Daucus</taxon>
        <taxon>Daucus sect. Daucus</taxon>
    </lineage>
</organism>
<dbReference type="InterPro" id="IPR000225">
    <property type="entry name" value="Armadillo"/>
</dbReference>